<name>A0A6A6H3Q9_VIRVR</name>
<keyword evidence="1" id="KW-0812">Transmembrane</keyword>
<sequence length="163" mass="17989">MFDQSQYFFASTSGCGFRLETLSNKFPNNFSRTIYSDAIKGCCFQLLSSGIAACVAVSSCDHCSWSPASKISHPEEHFLFVRLNLFSVGVCSCICAAAARILLAVLISTRGTSTQKCLCKMCCSFTLPTQCHLKYLALPLSQFGLILSFPISHQYFSLPFFIE</sequence>
<gene>
    <name evidence="2" type="ORF">EV356DRAFT_247069</name>
</gene>
<protein>
    <submittedName>
        <fullName evidence="2">Uncharacterized protein</fullName>
    </submittedName>
</protein>
<dbReference type="EMBL" id="ML991814">
    <property type="protein sequence ID" value="KAF2232622.1"/>
    <property type="molecule type" value="Genomic_DNA"/>
</dbReference>
<accession>A0A6A6H3Q9</accession>
<reference evidence="2" key="1">
    <citation type="journal article" date="2020" name="Stud. Mycol.">
        <title>101 Dothideomycetes genomes: a test case for predicting lifestyles and emergence of pathogens.</title>
        <authorList>
            <person name="Haridas S."/>
            <person name="Albert R."/>
            <person name="Binder M."/>
            <person name="Bloem J."/>
            <person name="Labutti K."/>
            <person name="Salamov A."/>
            <person name="Andreopoulos B."/>
            <person name="Baker S."/>
            <person name="Barry K."/>
            <person name="Bills G."/>
            <person name="Bluhm B."/>
            <person name="Cannon C."/>
            <person name="Castanera R."/>
            <person name="Culley D."/>
            <person name="Daum C."/>
            <person name="Ezra D."/>
            <person name="Gonzalez J."/>
            <person name="Henrissat B."/>
            <person name="Kuo A."/>
            <person name="Liang C."/>
            <person name="Lipzen A."/>
            <person name="Lutzoni F."/>
            <person name="Magnuson J."/>
            <person name="Mondo S."/>
            <person name="Nolan M."/>
            <person name="Ohm R."/>
            <person name="Pangilinan J."/>
            <person name="Park H.-J."/>
            <person name="Ramirez L."/>
            <person name="Alfaro M."/>
            <person name="Sun H."/>
            <person name="Tritt A."/>
            <person name="Yoshinaga Y."/>
            <person name="Zwiers L.-H."/>
            <person name="Turgeon B."/>
            <person name="Goodwin S."/>
            <person name="Spatafora J."/>
            <person name="Crous P."/>
            <person name="Grigoriev I."/>
        </authorList>
    </citation>
    <scope>NUCLEOTIDE SEQUENCE</scope>
    <source>
        <strain evidence="2">Tuck. ex Michener</strain>
    </source>
</reference>
<feature type="transmembrane region" description="Helical" evidence="1">
    <location>
        <begin position="85"/>
        <end position="107"/>
    </location>
</feature>
<keyword evidence="3" id="KW-1185">Reference proteome</keyword>
<keyword evidence="1" id="KW-1133">Transmembrane helix</keyword>
<evidence type="ECO:0000256" key="1">
    <source>
        <dbReference type="SAM" id="Phobius"/>
    </source>
</evidence>
<organism evidence="2 3">
    <name type="scientific">Viridothelium virens</name>
    <name type="common">Speckled blister lichen</name>
    <name type="synonym">Trypethelium virens</name>
    <dbReference type="NCBI Taxonomy" id="1048519"/>
    <lineage>
        <taxon>Eukaryota</taxon>
        <taxon>Fungi</taxon>
        <taxon>Dikarya</taxon>
        <taxon>Ascomycota</taxon>
        <taxon>Pezizomycotina</taxon>
        <taxon>Dothideomycetes</taxon>
        <taxon>Dothideomycetes incertae sedis</taxon>
        <taxon>Trypetheliales</taxon>
        <taxon>Trypetheliaceae</taxon>
        <taxon>Viridothelium</taxon>
    </lineage>
</organism>
<proteinExistence type="predicted"/>
<keyword evidence="1" id="KW-0472">Membrane</keyword>
<evidence type="ECO:0000313" key="3">
    <source>
        <dbReference type="Proteomes" id="UP000800092"/>
    </source>
</evidence>
<evidence type="ECO:0000313" key="2">
    <source>
        <dbReference type="EMBL" id="KAF2232622.1"/>
    </source>
</evidence>
<dbReference type="AlphaFoldDB" id="A0A6A6H3Q9"/>
<dbReference type="Proteomes" id="UP000800092">
    <property type="component" value="Unassembled WGS sequence"/>
</dbReference>